<protein>
    <submittedName>
        <fullName evidence="2">Uncharacterized protein</fullName>
    </submittedName>
</protein>
<name>I0V8T6_9PSEU</name>
<feature type="transmembrane region" description="Helical" evidence="1">
    <location>
        <begin position="7"/>
        <end position="24"/>
    </location>
</feature>
<dbReference type="EMBL" id="JH636049">
    <property type="protein sequence ID" value="EID56539.1"/>
    <property type="molecule type" value="Genomic_DNA"/>
</dbReference>
<keyword evidence="1" id="KW-0472">Membrane</keyword>
<dbReference type="STRING" id="882086.SacxiDRAFT_4358"/>
<keyword evidence="1" id="KW-0812">Transmembrane</keyword>
<dbReference type="HOGENOM" id="CLU_2828377_0_0_11"/>
<dbReference type="RefSeq" id="WP_006240772.1">
    <property type="nucleotide sequence ID" value="NZ_JH636049.1"/>
</dbReference>
<sequence length="66" mass="7160">MATKAKVALGVVLIVAGAVLALLFREDEFLWFRGGPLGVVLVVVGVLDLGEALWRARGRAEVERRE</sequence>
<evidence type="ECO:0000313" key="3">
    <source>
        <dbReference type="Proteomes" id="UP000004691"/>
    </source>
</evidence>
<dbReference type="AlphaFoldDB" id="I0V8T6"/>
<dbReference type="Proteomes" id="UP000004691">
    <property type="component" value="Unassembled WGS sequence"/>
</dbReference>
<gene>
    <name evidence="2" type="ORF">SacxiDRAFT_4358</name>
</gene>
<keyword evidence="1" id="KW-1133">Transmembrane helix</keyword>
<feature type="transmembrane region" description="Helical" evidence="1">
    <location>
        <begin position="30"/>
        <end position="49"/>
    </location>
</feature>
<accession>I0V8T6</accession>
<evidence type="ECO:0000256" key="1">
    <source>
        <dbReference type="SAM" id="Phobius"/>
    </source>
</evidence>
<keyword evidence="3" id="KW-1185">Reference proteome</keyword>
<reference evidence="2 3" key="1">
    <citation type="submission" date="2012-01" db="EMBL/GenBank/DDBJ databases">
        <title>Improved High-Quality Draft sequence of Saccharomonospora xinjiangensis XJ-54.</title>
        <authorList>
            <consortium name="US DOE Joint Genome Institute"/>
            <person name="Lucas S."/>
            <person name="Han J."/>
            <person name="Lapidus A."/>
            <person name="Cheng J.-F."/>
            <person name="Goodwin L."/>
            <person name="Pitluck S."/>
            <person name="Peters L."/>
            <person name="Mikhailova N."/>
            <person name="Teshima H."/>
            <person name="Detter J.C."/>
            <person name="Han C."/>
            <person name="Tapia R."/>
            <person name="Land M."/>
            <person name="Hauser L."/>
            <person name="Kyrpides N."/>
            <person name="Ivanova N."/>
            <person name="Pagani I."/>
            <person name="Brambilla E.-M."/>
            <person name="Klenk H.-P."/>
            <person name="Woyke T."/>
        </authorList>
    </citation>
    <scope>NUCLEOTIDE SEQUENCE [LARGE SCALE GENOMIC DNA]</scope>
    <source>
        <strain evidence="2 3">XJ-54</strain>
    </source>
</reference>
<proteinExistence type="predicted"/>
<organism evidence="2 3">
    <name type="scientific">Saccharomonospora xinjiangensis XJ-54</name>
    <dbReference type="NCBI Taxonomy" id="882086"/>
    <lineage>
        <taxon>Bacteria</taxon>
        <taxon>Bacillati</taxon>
        <taxon>Actinomycetota</taxon>
        <taxon>Actinomycetes</taxon>
        <taxon>Pseudonocardiales</taxon>
        <taxon>Pseudonocardiaceae</taxon>
        <taxon>Saccharomonospora</taxon>
    </lineage>
</organism>
<evidence type="ECO:0000313" key="2">
    <source>
        <dbReference type="EMBL" id="EID56539.1"/>
    </source>
</evidence>